<dbReference type="PANTHER" id="PTHR43248:SF29">
    <property type="entry name" value="TRIPEPTIDYL AMINOPEPTIDASE"/>
    <property type="match status" value="1"/>
</dbReference>
<reference evidence="7 8" key="1">
    <citation type="submission" date="2024-03" db="EMBL/GenBank/DDBJ databases">
        <title>Draft genome sequence of Klenkia sp. LSe6-5.</title>
        <authorList>
            <person name="Duangmal K."/>
            <person name="Chantavorakit T."/>
        </authorList>
    </citation>
    <scope>NUCLEOTIDE SEQUENCE [LARGE SCALE GENOMIC DNA]</scope>
    <source>
        <strain evidence="7 8">LSe6-5</strain>
    </source>
</reference>
<dbReference type="Proteomes" id="UP001361570">
    <property type="component" value="Unassembled WGS sequence"/>
</dbReference>
<evidence type="ECO:0000256" key="4">
    <source>
        <dbReference type="SAM" id="MobiDB-lite"/>
    </source>
</evidence>
<evidence type="ECO:0000313" key="8">
    <source>
        <dbReference type="Proteomes" id="UP001361570"/>
    </source>
</evidence>
<feature type="region of interest" description="Disordered" evidence="4">
    <location>
        <begin position="28"/>
        <end position="49"/>
    </location>
</feature>
<dbReference type="SUPFAM" id="SSF53474">
    <property type="entry name" value="alpha/beta-Hydrolases"/>
    <property type="match status" value="1"/>
</dbReference>
<dbReference type="Gene3D" id="3.40.50.1820">
    <property type="entry name" value="alpha/beta hydrolase"/>
    <property type="match status" value="1"/>
</dbReference>
<name>A0ABU8DRG2_9ACTN</name>
<feature type="signal peptide" evidence="5">
    <location>
        <begin position="1"/>
        <end position="26"/>
    </location>
</feature>
<dbReference type="RefSeq" id="WP_336403578.1">
    <property type="nucleotide sequence ID" value="NZ_JBAPLU010000005.1"/>
</dbReference>
<dbReference type="GO" id="GO:0016787">
    <property type="term" value="F:hydrolase activity"/>
    <property type="evidence" value="ECO:0007669"/>
    <property type="project" value="UniProtKB-KW"/>
</dbReference>
<keyword evidence="2 5" id="KW-0732">Signal</keyword>
<feature type="chain" id="PRO_5046787739" evidence="5">
    <location>
        <begin position="27"/>
        <end position="522"/>
    </location>
</feature>
<evidence type="ECO:0000256" key="2">
    <source>
        <dbReference type="ARBA" id="ARBA00022729"/>
    </source>
</evidence>
<feature type="domain" description="AB hydrolase-1" evidence="6">
    <location>
        <begin position="116"/>
        <end position="493"/>
    </location>
</feature>
<evidence type="ECO:0000256" key="5">
    <source>
        <dbReference type="SAM" id="SignalP"/>
    </source>
</evidence>
<dbReference type="EMBL" id="JBAPLU010000005">
    <property type="protein sequence ID" value="MEI4271437.1"/>
    <property type="molecule type" value="Genomic_DNA"/>
</dbReference>
<gene>
    <name evidence="7" type="ORF">TEK04_06855</name>
</gene>
<feature type="compositionally biased region" description="Low complexity" evidence="4">
    <location>
        <begin position="28"/>
        <end position="48"/>
    </location>
</feature>
<dbReference type="InterPro" id="IPR029058">
    <property type="entry name" value="AB_hydrolase_fold"/>
</dbReference>
<evidence type="ECO:0000256" key="1">
    <source>
        <dbReference type="ARBA" id="ARBA00010088"/>
    </source>
</evidence>
<keyword evidence="3 7" id="KW-0378">Hydrolase</keyword>
<organism evidence="7 8">
    <name type="scientific">Klenkia sesuvii</name>
    <dbReference type="NCBI Taxonomy" id="3103137"/>
    <lineage>
        <taxon>Bacteria</taxon>
        <taxon>Bacillati</taxon>
        <taxon>Actinomycetota</taxon>
        <taxon>Actinomycetes</taxon>
        <taxon>Geodermatophilales</taxon>
        <taxon>Geodermatophilaceae</taxon>
        <taxon>Klenkia</taxon>
    </lineage>
</organism>
<protein>
    <submittedName>
        <fullName evidence="7">Alpha/beta hydrolase</fullName>
    </submittedName>
</protein>
<sequence length="522" mass="53208">MTAAPRRPAVLVALLSAVLCVLPACSSSEGTERSSASTTTTEATPTEAPVQPVEWTDCTADIAPIIAGRPGADRPLTFGCGQVEVPLSYDDPAGPTLSLFAVRAVSGAQTDRIGSLVVNPGGPGLSATDAAVQAALTLPDAVVGRFDVVGVDPRGVGLSQPVECIPDATKDELTAAEPRPGTAEEVDAAFALADDVAEGCVDTYGAGLGAFSTVDSARDLDRVRQAVGDTQLTYLGYSYGTTLGSTYAELYPENVRALVLDGAVDPDADRESAAEAQAAGFEAAFDAFAANCTALVGGCPVGADPRAFLGDLLTQAETAPVPSSREGETRQATPGLVLAAVRSALYNPAAWPQLAQSLAAAQAGDAAGVLTLADTFTGRGEDGTYTNTIDANITISCSDTDEEYAQSDVRPLVADWGARYPLFGAEAALSLYTCTPWDAPRTPLPDRDAEGAAPILVVGTQGDPVTPLPGAVDMAADLASGVLLTWQGSGHTAYPKTQCVTDAVNAYLVDLAAPAADLTCPA</sequence>
<dbReference type="InterPro" id="IPR051601">
    <property type="entry name" value="Serine_prot/Carboxylest_S33"/>
</dbReference>
<comment type="similarity">
    <text evidence="1">Belongs to the peptidase S33 family.</text>
</comment>
<dbReference type="PANTHER" id="PTHR43248">
    <property type="entry name" value="2-SUCCINYL-6-HYDROXY-2,4-CYCLOHEXADIENE-1-CARBOXYLATE SYNTHASE"/>
    <property type="match status" value="1"/>
</dbReference>
<dbReference type="Pfam" id="PF00561">
    <property type="entry name" value="Abhydrolase_1"/>
    <property type="match status" value="1"/>
</dbReference>
<accession>A0ABU8DRG2</accession>
<keyword evidence="8" id="KW-1185">Reference proteome</keyword>
<evidence type="ECO:0000256" key="3">
    <source>
        <dbReference type="ARBA" id="ARBA00022801"/>
    </source>
</evidence>
<evidence type="ECO:0000259" key="6">
    <source>
        <dbReference type="Pfam" id="PF00561"/>
    </source>
</evidence>
<dbReference type="InterPro" id="IPR000073">
    <property type="entry name" value="AB_hydrolase_1"/>
</dbReference>
<proteinExistence type="inferred from homology"/>
<evidence type="ECO:0000313" key="7">
    <source>
        <dbReference type="EMBL" id="MEI4271437.1"/>
    </source>
</evidence>
<comment type="caution">
    <text evidence="7">The sequence shown here is derived from an EMBL/GenBank/DDBJ whole genome shotgun (WGS) entry which is preliminary data.</text>
</comment>